<dbReference type="STRING" id="1047168.A0A0F4GUG0"/>
<evidence type="ECO:0000256" key="2">
    <source>
        <dbReference type="ARBA" id="ARBA00022723"/>
    </source>
</evidence>
<dbReference type="GO" id="GO:0050163">
    <property type="term" value="F:oxaloacetate tautomerase activity"/>
    <property type="evidence" value="ECO:0007669"/>
    <property type="project" value="UniProtKB-ARBA"/>
</dbReference>
<dbReference type="FunFam" id="3.90.850.10:FF:000002">
    <property type="entry name" value="2-hydroxyhepta-2,4-diene-1,7-dioate isomerase"/>
    <property type="match status" value="1"/>
</dbReference>
<dbReference type="InterPro" id="IPR011234">
    <property type="entry name" value="Fumarylacetoacetase-like_C"/>
</dbReference>
<evidence type="ECO:0000313" key="6">
    <source>
        <dbReference type="Proteomes" id="UP000033647"/>
    </source>
</evidence>
<dbReference type="InterPro" id="IPR036663">
    <property type="entry name" value="Fumarylacetoacetase_C_sf"/>
</dbReference>
<dbReference type="Pfam" id="PF01557">
    <property type="entry name" value="FAA_hydrolase"/>
    <property type="match status" value="1"/>
</dbReference>
<dbReference type="PANTHER" id="PTHR11820:SF7">
    <property type="entry name" value="ACYLPYRUVASE FAHD1, MITOCHONDRIAL"/>
    <property type="match status" value="1"/>
</dbReference>
<dbReference type="OrthoDB" id="411064at2759"/>
<organism evidence="5 6">
    <name type="scientific">Zymoseptoria brevis</name>
    <dbReference type="NCBI Taxonomy" id="1047168"/>
    <lineage>
        <taxon>Eukaryota</taxon>
        <taxon>Fungi</taxon>
        <taxon>Dikarya</taxon>
        <taxon>Ascomycota</taxon>
        <taxon>Pezizomycotina</taxon>
        <taxon>Dothideomycetes</taxon>
        <taxon>Dothideomycetidae</taxon>
        <taxon>Mycosphaerellales</taxon>
        <taxon>Mycosphaerellaceae</taxon>
        <taxon>Zymoseptoria</taxon>
    </lineage>
</organism>
<dbReference type="SUPFAM" id="SSF56529">
    <property type="entry name" value="FAH"/>
    <property type="match status" value="1"/>
</dbReference>
<dbReference type="PANTHER" id="PTHR11820">
    <property type="entry name" value="ACYLPYRUVASE"/>
    <property type="match status" value="1"/>
</dbReference>
<sequence length="377" mass="41443">MHNGGEEAANVRHSPRQRIDQQCREARRKSVDGPLRPTEVEAALLTPNKLQQLHVQRQRNQLLTNIVSIRPGDIVRQWKESQLGILVRFIAVEDHLEHIGEPIDPDLDIGDALSTATPLKVRITTSSSPLDLDLTLTSTILTIASLLPPISRFEIGTIRCIGLNYYLHAKEMSLPIPTYPSLFFKPATAFGVPSAPLIIPHQATDNQADCEAELAFVIGKTCRNVCKADAERYILGYMCSNDVTARKWQFAGGNSQWGYGKGFDGFAPMRPCLVSSRKIKLSDVGMVEVRTEVNGEVLQHGRGDDMTFGVAEVVEHLSRGTTLEAGTVVMQGTPPGIGVSRVPPRWLEDGDEVRIIGSHGLGSLVNQVVYGREPDEK</sequence>
<dbReference type="AlphaFoldDB" id="A0A0F4GUG0"/>
<dbReference type="EMBL" id="LAFY01000297">
    <property type="protein sequence ID" value="KJY01022.1"/>
    <property type="molecule type" value="Genomic_DNA"/>
</dbReference>
<dbReference type="GO" id="GO:0046872">
    <property type="term" value="F:metal ion binding"/>
    <property type="evidence" value="ECO:0007669"/>
    <property type="project" value="UniProtKB-KW"/>
</dbReference>
<gene>
    <name evidence="5" type="ORF">TI39_contig305g00004</name>
</gene>
<accession>A0A0F4GUG0</accession>
<comment type="caution">
    <text evidence="5">The sequence shown here is derived from an EMBL/GenBank/DDBJ whole genome shotgun (WGS) entry which is preliminary data.</text>
</comment>
<comment type="similarity">
    <text evidence="1">Belongs to the FAH family.</text>
</comment>
<dbReference type="GO" id="GO:0006107">
    <property type="term" value="P:oxaloacetate metabolic process"/>
    <property type="evidence" value="ECO:0007669"/>
    <property type="project" value="UniProtKB-ARBA"/>
</dbReference>
<evidence type="ECO:0000259" key="4">
    <source>
        <dbReference type="Pfam" id="PF01557"/>
    </source>
</evidence>
<feature type="region of interest" description="Disordered" evidence="3">
    <location>
        <begin position="1"/>
        <end position="21"/>
    </location>
</feature>
<dbReference type="GO" id="GO:0018773">
    <property type="term" value="F:acetylpyruvate hydrolase activity"/>
    <property type="evidence" value="ECO:0007669"/>
    <property type="project" value="TreeGrafter"/>
</dbReference>
<proteinExistence type="inferred from homology"/>
<feature type="domain" description="Fumarylacetoacetase-like C-terminal" evidence="4">
    <location>
        <begin position="157"/>
        <end position="369"/>
    </location>
</feature>
<evidence type="ECO:0000256" key="1">
    <source>
        <dbReference type="ARBA" id="ARBA00010211"/>
    </source>
</evidence>
<evidence type="ECO:0000313" key="5">
    <source>
        <dbReference type="EMBL" id="KJY01022.1"/>
    </source>
</evidence>
<name>A0A0F4GUG0_9PEZI</name>
<dbReference type="Proteomes" id="UP000033647">
    <property type="component" value="Unassembled WGS sequence"/>
</dbReference>
<dbReference type="Gene3D" id="3.90.850.10">
    <property type="entry name" value="Fumarylacetoacetase-like, C-terminal domain"/>
    <property type="match status" value="1"/>
</dbReference>
<keyword evidence="6" id="KW-1185">Reference proteome</keyword>
<keyword evidence="2" id="KW-0479">Metal-binding</keyword>
<protein>
    <recommendedName>
        <fullName evidence="4">Fumarylacetoacetase-like C-terminal domain-containing protein</fullName>
    </recommendedName>
</protein>
<reference evidence="5 6" key="1">
    <citation type="submission" date="2015-03" db="EMBL/GenBank/DDBJ databases">
        <title>RNA-seq based gene annotation and comparative genomics of four Zymoseptoria species reveal species-specific pathogenicity related genes and transposable element activity.</title>
        <authorList>
            <person name="Grandaubert J."/>
            <person name="Bhattacharyya A."/>
            <person name="Stukenbrock E.H."/>
        </authorList>
    </citation>
    <scope>NUCLEOTIDE SEQUENCE [LARGE SCALE GENOMIC DNA]</scope>
    <source>
        <strain evidence="5 6">Zb18110</strain>
    </source>
</reference>
<evidence type="ECO:0000256" key="3">
    <source>
        <dbReference type="SAM" id="MobiDB-lite"/>
    </source>
</evidence>